<dbReference type="EMBL" id="VNJI01000032">
    <property type="protein sequence ID" value="TVY07785.1"/>
    <property type="molecule type" value="Genomic_DNA"/>
</dbReference>
<dbReference type="Pfam" id="PF07609">
    <property type="entry name" value="DUF1572"/>
    <property type="match status" value="1"/>
</dbReference>
<dbReference type="Gene3D" id="1.20.120.450">
    <property type="entry name" value="dinb family like domain"/>
    <property type="match status" value="1"/>
</dbReference>
<dbReference type="InterPro" id="IPR034660">
    <property type="entry name" value="DinB/YfiT-like"/>
</dbReference>
<dbReference type="AlphaFoldDB" id="A0A559K6L2"/>
<dbReference type="Proteomes" id="UP000317036">
    <property type="component" value="Unassembled WGS sequence"/>
</dbReference>
<gene>
    <name evidence="1" type="ORF">FPZ49_22470</name>
</gene>
<dbReference type="RefSeq" id="WP_144851197.1">
    <property type="nucleotide sequence ID" value="NZ_VNJI01000032.1"/>
</dbReference>
<protein>
    <submittedName>
        <fullName evidence="1">DUF1572 domain-containing protein</fullName>
    </submittedName>
</protein>
<keyword evidence="2" id="KW-1185">Reference proteome</keyword>
<reference evidence="1 2" key="1">
    <citation type="submission" date="2019-07" db="EMBL/GenBank/DDBJ databases">
        <authorList>
            <person name="Kim J."/>
        </authorList>
    </citation>
    <scope>NUCLEOTIDE SEQUENCE [LARGE SCALE GENOMIC DNA]</scope>
    <source>
        <strain evidence="1 2">JC52</strain>
    </source>
</reference>
<dbReference type="SUPFAM" id="SSF109854">
    <property type="entry name" value="DinB/YfiT-like putative metalloenzymes"/>
    <property type="match status" value="1"/>
</dbReference>
<dbReference type="OrthoDB" id="68731at2"/>
<evidence type="ECO:0000313" key="1">
    <source>
        <dbReference type="EMBL" id="TVY07785.1"/>
    </source>
</evidence>
<accession>A0A559K6L2</accession>
<organism evidence="1 2">
    <name type="scientific">Paenibacillus cremeus</name>
    <dbReference type="NCBI Taxonomy" id="2163881"/>
    <lineage>
        <taxon>Bacteria</taxon>
        <taxon>Bacillati</taxon>
        <taxon>Bacillota</taxon>
        <taxon>Bacilli</taxon>
        <taxon>Bacillales</taxon>
        <taxon>Paenibacillaceae</taxon>
        <taxon>Paenibacillus</taxon>
    </lineage>
</organism>
<comment type="caution">
    <text evidence="1">The sequence shown here is derived from an EMBL/GenBank/DDBJ whole genome shotgun (WGS) entry which is preliminary data.</text>
</comment>
<sequence>MESIQLLLAQKFGDIENRITQALDQLNDEQVNWRPNESSNSIANLIIHMCGNLNERVGKGILQKPYSRDRDQEFEYTYTAKKELLDLMRATFEETIITTSQATDDMLEATQTVRQNERTNLDILLQCATHMSEHLGQILYIGKMLLDEQYISTSIPRSKR</sequence>
<proteinExistence type="predicted"/>
<name>A0A559K6L2_9BACL</name>
<dbReference type="InterPro" id="IPR011466">
    <property type="entry name" value="DUF1572"/>
</dbReference>
<evidence type="ECO:0000313" key="2">
    <source>
        <dbReference type="Proteomes" id="UP000317036"/>
    </source>
</evidence>